<accession>A0A844D4U1</accession>
<proteinExistence type="predicted"/>
<dbReference type="Proteomes" id="UP000564704">
    <property type="component" value="Unassembled WGS sequence"/>
</dbReference>
<dbReference type="EMBL" id="SZWE01000002">
    <property type="protein sequence ID" value="MRU16863.1"/>
    <property type="molecule type" value="Genomic_DNA"/>
</dbReference>
<evidence type="ECO:0000313" key="1">
    <source>
        <dbReference type="EMBL" id="MRU16863.1"/>
    </source>
</evidence>
<reference evidence="1 2" key="1">
    <citation type="submission" date="2019-05" db="EMBL/GenBank/DDBJ databases">
        <title>Roseovarius bejariae sp. nov., a moderately halophylic bacterium isolated from a saline soil in Rambla Salada (Murcia).</title>
        <authorList>
            <person name="Castro D.J."/>
            <person name="Gomez-Altuve A."/>
            <person name="Reina J.C."/>
            <person name="Rodriguez M."/>
            <person name="Sampedro I."/>
            <person name="Llamas I."/>
            <person name="Martinez-Checa F."/>
        </authorList>
    </citation>
    <scope>NUCLEOTIDE SEQUENCE [LARGE SCALE GENOMIC DNA]</scope>
    <source>
        <strain evidence="1 2">A21</strain>
    </source>
</reference>
<sequence length="89" mass="9152">MSVTQILDGLESMPATGAEADNAARAGFLEWVFGTPGATTPQAARDALATEAAQEASSPAARAFVGFLQAACVPVRGARGRARRGRVLH</sequence>
<dbReference type="OrthoDB" id="7874372at2"/>
<evidence type="ECO:0000313" key="2">
    <source>
        <dbReference type="Proteomes" id="UP000564704"/>
    </source>
</evidence>
<name>A0A844D4U1_9RHOB</name>
<comment type="caution">
    <text evidence="1">The sequence shown here is derived from an EMBL/GenBank/DDBJ whole genome shotgun (WGS) entry which is preliminary data.</text>
</comment>
<keyword evidence="2" id="KW-1185">Reference proteome</keyword>
<gene>
    <name evidence="1" type="ORF">FDP25_15585</name>
</gene>
<dbReference type="RefSeq" id="WP_154154445.1">
    <property type="nucleotide sequence ID" value="NZ_SZWE01000002.1"/>
</dbReference>
<organism evidence="1 2">
    <name type="scientific">Roseovarius bejariae</name>
    <dbReference type="NCBI Taxonomy" id="2576383"/>
    <lineage>
        <taxon>Bacteria</taxon>
        <taxon>Pseudomonadati</taxon>
        <taxon>Pseudomonadota</taxon>
        <taxon>Alphaproteobacteria</taxon>
        <taxon>Rhodobacterales</taxon>
        <taxon>Roseobacteraceae</taxon>
        <taxon>Roseovarius</taxon>
    </lineage>
</organism>
<protein>
    <submittedName>
        <fullName evidence="1">Uncharacterized protein</fullName>
    </submittedName>
</protein>
<dbReference type="AlphaFoldDB" id="A0A844D4U1"/>